<dbReference type="InterPro" id="IPR013780">
    <property type="entry name" value="Glyco_hydro_b"/>
</dbReference>
<dbReference type="InterPro" id="IPR016286">
    <property type="entry name" value="FUC_metazoa-typ"/>
</dbReference>
<comment type="similarity">
    <text evidence="2">Belongs to the glycosyl hydrolase 29 family.</text>
</comment>
<dbReference type="AlphaFoldDB" id="A0A5C6D5T7"/>
<comment type="caution">
    <text evidence="9">The sequence shown here is derived from an EMBL/GenBank/DDBJ whole genome shotgun (WGS) entry which is preliminary data.</text>
</comment>
<dbReference type="Proteomes" id="UP000319143">
    <property type="component" value="Unassembled WGS sequence"/>
</dbReference>
<sequence length="599" mass="66537" precursor="true">MKMKTLTLFACLGGLMLPSIVGAQTPTVEDRMQWFQDAKFGMFIHFGVDKKSEFNPVDFDAGQWVRVAKQGGMKYIVLTTKHHAGFCLWDSELTDWNVVDQTPLKRDIVKDLAAACKAEGLEMGCYYSIADYHHPLYEPKYQNRPERRRGTVPGADIRKYIDFMFGQLEELCELYQPCLIWFDGGSGFRHPDNKPLLRRQELVDMLHSYGTISNSRLGDDDRLQIVDYLSMNDNLAPMFNLGVYFESAVTMGDSWHYRANEELKSPQALLERLVNAAGNGGNLLLNVGPDHEGVIPEAMQTRIKTMGDWLNRNGEAIYGTEAGPYPYEISWGTITQRKNEDSTSLYLNVVDWPKDGKFTLFGVDNDVKSAALLATGEAIEYQSEINDSTGHKIIMLSVPEDAPDEYVSVIKLVVAGDVSMDPTFMQLSDGKVVMGTYNANIHDLETVAGKPSNAKDMKMYTVPAKGIGIMPARGLTVAGFQTKGQALSWELEVYRPGTYEVVVVCHAGRNQSWDVEGSVRAIVSGQSVENRLIEDKRVATPAMDPGVVDLHCVLGTVEIESAGTHTLSLEVASDFTGAKPKFRAVMLVPVAQENSIRIE</sequence>
<keyword evidence="10" id="KW-1185">Reference proteome</keyword>
<dbReference type="InterPro" id="IPR017853">
    <property type="entry name" value="GH"/>
</dbReference>
<evidence type="ECO:0000256" key="1">
    <source>
        <dbReference type="ARBA" id="ARBA00004071"/>
    </source>
</evidence>
<dbReference type="OrthoDB" id="107551at2"/>
<dbReference type="SMART" id="SM00812">
    <property type="entry name" value="Alpha_L_fucos"/>
    <property type="match status" value="1"/>
</dbReference>
<dbReference type="GO" id="GO:0016139">
    <property type="term" value="P:glycoside catabolic process"/>
    <property type="evidence" value="ECO:0007669"/>
    <property type="project" value="TreeGrafter"/>
</dbReference>
<name>A0A5C6D5T7_9BACT</name>
<dbReference type="Gene3D" id="3.20.20.80">
    <property type="entry name" value="Glycosidases"/>
    <property type="match status" value="1"/>
</dbReference>
<dbReference type="PRINTS" id="PR00741">
    <property type="entry name" value="GLHYDRLASE29"/>
</dbReference>
<feature type="domain" description="Glycoside hydrolase family 29 N-terminal" evidence="8">
    <location>
        <begin position="51"/>
        <end position="315"/>
    </location>
</feature>
<dbReference type="Gene3D" id="2.60.40.1180">
    <property type="entry name" value="Golgi alpha-mannosidase II"/>
    <property type="match status" value="1"/>
</dbReference>
<evidence type="ECO:0000256" key="3">
    <source>
        <dbReference type="ARBA" id="ARBA00012662"/>
    </source>
</evidence>
<dbReference type="GO" id="GO:0005764">
    <property type="term" value="C:lysosome"/>
    <property type="evidence" value="ECO:0007669"/>
    <property type="project" value="TreeGrafter"/>
</dbReference>
<dbReference type="InterPro" id="IPR057739">
    <property type="entry name" value="Glyco_hydro_29_N"/>
</dbReference>
<evidence type="ECO:0000256" key="2">
    <source>
        <dbReference type="ARBA" id="ARBA00007951"/>
    </source>
</evidence>
<comment type="function">
    <text evidence="1">Alpha-L-fucosidase is responsible for hydrolyzing the alpha-1,6-linked fucose joined to the reducing-end N-acetylglucosamine of the carbohydrate moieties of glycoproteins.</text>
</comment>
<evidence type="ECO:0000256" key="7">
    <source>
        <dbReference type="SAM" id="SignalP"/>
    </source>
</evidence>
<dbReference type="EC" id="3.2.1.51" evidence="3"/>
<keyword evidence="5" id="KW-0378">Hydrolase</keyword>
<dbReference type="Pfam" id="PF01120">
    <property type="entry name" value="Alpha_L_fucos"/>
    <property type="match status" value="1"/>
</dbReference>
<organism evidence="9 10">
    <name type="scientific">Novipirellula artificiosorum</name>
    <dbReference type="NCBI Taxonomy" id="2528016"/>
    <lineage>
        <taxon>Bacteria</taxon>
        <taxon>Pseudomonadati</taxon>
        <taxon>Planctomycetota</taxon>
        <taxon>Planctomycetia</taxon>
        <taxon>Pirellulales</taxon>
        <taxon>Pirellulaceae</taxon>
        <taxon>Novipirellula</taxon>
    </lineage>
</organism>
<evidence type="ECO:0000313" key="10">
    <source>
        <dbReference type="Proteomes" id="UP000319143"/>
    </source>
</evidence>
<dbReference type="GO" id="GO:0006004">
    <property type="term" value="P:fucose metabolic process"/>
    <property type="evidence" value="ECO:0007669"/>
    <property type="project" value="InterPro"/>
</dbReference>
<feature type="signal peptide" evidence="7">
    <location>
        <begin position="1"/>
        <end position="23"/>
    </location>
</feature>
<dbReference type="EMBL" id="SJPV01000012">
    <property type="protein sequence ID" value="TWU32523.1"/>
    <property type="molecule type" value="Genomic_DNA"/>
</dbReference>
<evidence type="ECO:0000256" key="4">
    <source>
        <dbReference type="ARBA" id="ARBA00022729"/>
    </source>
</evidence>
<protein>
    <recommendedName>
        <fullName evidence="3">alpha-L-fucosidase</fullName>
        <ecNumber evidence="3">3.2.1.51</ecNumber>
    </recommendedName>
</protein>
<gene>
    <name evidence="9" type="ORF">Poly41_55010</name>
</gene>
<evidence type="ECO:0000256" key="5">
    <source>
        <dbReference type="ARBA" id="ARBA00022801"/>
    </source>
</evidence>
<accession>A0A5C6D5T7</accession>
<dbReference type="GO" id="GO:0004560">
    <property type="term" value="F:alpha-L-fucosidase activity"/>
    <property type="evidence" value="ECO:0007669"/>
    <property type="project" value="InterPro"/>
</dbReference>
<evidence type="ECO:0000313" key="9">
    <source>
        <dbReference type="EMBL" id="TWU32523.1"/>
    </source>
</evidence>
<dbReference type="SUPFAM" id="SSF51445">
    <property type="entry name" value="(Trans)glycosidases"/>
    <property type="match status" value="1"/>
</dbReference>
<evidence type="ECO:0000259" key="8">
    <source>
        <dbReference type="Pfam" id="PF01120"/>
    </source>
</evidence>
<proteinExistence type="inferred from homology"/>
<feature type="chain" id="PRO_5022728069" description="alpha-L-fucosidase" evidence="7">
    <location>
        <begin position="24"/>
        <end position="599"/>
    </location>
</feature>
<dbReference type="InterPro" id="IPR000933">
    <property type="entry name" value="Glyco_hydro_29"/>
</dbReference>
<keyword evidence="6" id="KW-0326">Glycosidase</keyword>
<reference evidence="9 10" key="1">
    <citation type="submission" date="2019-02" db="EMBL/GenBank/DDBJ databases">
        <title>Deep-cultivation of Planctomycetes and their phenomic and genomic characterization uncovers novel biology.</title>
        <authorList>
            <person name="Wiegand S."/>
            <person name="Jogler M."/>
            <person name="Boedeker C."/>
            <person name="Pinto D."/>
            <person name="Vollmers J."/>
            <person name="Rivas-Marin E."/>
            <person name="Kohn T."/>
            <person name="Peeters S.H."/>
            <person name="Heuer A."/>
            <person name="Rast P."/>
            <person name="Oberbeckmann S."/>
            <person name="Bunk B."/>
            <person name="Jeske O."/>
            <person name="Meyerdierks A."/>
            <person name="Storesund J.E."/>
            <person name="Kallscheuer N."/>
            <person name="Luecker S."/>
            <person name="Lage O.M."/>
            <person name="Pohl T."/>
            <person name="Merkel B.J."/>
            <person name="Hornburger P."/>
            <person name="Mueller R.-W."/>
            <person name="Bruemmer F."/>
            <person name="Labrenz M."/>
            <person name="Spormann A.M."/>
            <person name="Op Den Camp H."/>
            <person name="Overmann J."/>
            <person name="Amann R."/>
            <person name="Jetten M.S.M."/>
            <person name="Mascher T."/>
            <person name="Medema M.H."/>
            <person name="Devos D.P."/>
            <person name="Kaster A.-K."/>
            <person name="Ovreas L."/>
            <person name="Rohde M."/>
            <person name="Galperin M.Y."/>
            <person name="Jogler C."/>
        </authorList>
    </citation>
    <scope>NUCLEOTIDE SEQUENCE [LARGE SCALE GENOMIC DNA]</scope>
    <source>
        <strain evidence="9 10">Poly41</strain>
    </source>
</reference>
<keyword evidence="4 7" id="KW-0732">Signal</keyword>
<dbReference type="PANTHER" id="PTHR10030:SF37">
    <property type="entry name" value="ALPHA-L-FUCOSIDASE-RELATED"/>
    <property type="match status" value="1"/>
</dbReference>
<evidence type="ECO:0000256" key="6">
    <source>
        <dbReference type="ARBA" id="ARBA00023295"/>
    </source>
</evidence>
<dbReference type="PANTHER" id="PTHR10030">
    <property type="entry name" value="ALPHA-L-FUCOSIDASE"/>
    <property type="match status" value="1"/>
</dbReference>